<evidence type="ECO:0000259" key="1">
    <source>
        <dbReference type="Pfam" id="PF01850"/>
    </source>
</evidence>
<proteinExistence type="predicted"/>
<sequence>MTNNYLIDNSALFGWANTKDRYHSVCKRFFEEHQNDELLFPIHSLFEFQASRSRKIKGGDFQGLPGNYRLKNKKFIDINRKLYDECQRRGIFEKFKELKGADLLYACIAHIGKYTLVTCDSDFDAYRDDISLMKLS</sequence>
<gene>
    <name evidence="2" type="ORF">UV11_C0023G0006</name>
</gene>
<name>A0A0G0ZDM5_9BACT</name>
<dbReference type="AlphaFoldDB" id="A0A0G0ZDM5"/>
<dbReference type="InterPro" id="IPR029060">
    <property type="entry name" value="PIN-like_dom_sf"/>
</dbReference>
<evidence type="ECO:0000313" key="3">
    <source>
        <dbReference type="Proteomes" id="UP000034036"/>
    </source>
</evidence>
<dbReference type="SUPFAM" id="SSF88723">
    <property type="entry name" value="PIN domain-like"/>
    <property type="match status" value="1"/>
</dbReference>
<accession>A0A0G0ZDM5</accession>
<comment type="caution">
    <text evidence="2">The sequence shown here is derived from an EMBL/GenBank/DDBJ whole genome shotgun (WGS) entry which is preliminary data.</text>
</comment>
<feature type="domain" description="PIN" evidence="1">
    <location>
        <begin position="5"/>
        <end position="127"/>
    </location>
</feature>
<reference evidence="2 3" key="1">
    <citation type="journal article" date="2015" name="Nature">
        <title>rRNA introns, odd ribosomes, and small enigmatic genomes across a large radiation of phyla.</title>
        <authorList>
            <person name="Brown C.T."/>
            <person name="Hug L.A."/>
            <person name="Thomas B.C."/>
            <person name="Sharon I."/>
            <person name="Castelle C.J."/>
            <person name="Singh A."/>
            <person name="Wilkins M.J."/>
            <person name="Williams K.H."/>
            <person name="Banfield J.F."/>
        </authorList>
    </citation>
    <scope>NUCLEOTIDE SEQUENCE [LARGE SCALE GENOMIC DNA]</scope>
</reference>
<dbReference type="InterPro" id="IPR002716">
    <property type="entry name" value="PIN_dom"/>
</dbReference>
<evidence type="ECO:0000313" key="2">
    <source>
        <dbReference type="EMBL" id="KKS46830.1"/>
    </source>
</evidence>
<organism evidence="2 3">
    <name type="scientific">Candidatus Giovannonibacteria bacterium GW2011_GWF2_42_19</name>
    <dbReference type="NCBI Taxonomy" id="1618659"/>
    <lineage>
        <taxon>Bacteria</taxon>
        <taxon>Candidatus Giovannoniibacteriota</taxon>
    </lineage>
</organism>
<protein>
    <recommendedName>
        <fullName evidence="1">PIN domain-containing protein</fullName>
    </recommendedName>
</protein>
<dbReference type="Pfam" id="PF01850">
    <property type="entry name" value="PIN"/>
    <property type="match status" value="1"/>
</dbReference>
<dbReference type="EMBL" id="LCDF01000023">
    <property type="protein sequence ID" value="KKS46830.1"/>
    <property type="molecule type" value="Genomic_DNA"/>
</dbReference>
<dbReference type="Proteomes" id="UP000034036">
    <property type="component" value="Unassembled WGS sequence"/>
</dbReference>
<dbReference type="Gene3D" id="3.40.50.1010">
    <property type="entry name" value="5'-nuclease"/>
    <property type="match status" value="1"/>
</dbReference>